<evidence type="ECO:0000256" key="4">
    <source>
        <dbReference type="ARBA" id="ARBA00022452"/>
    </source>
</evidence>
<keyword evidence="9" id="KW-0406">Ion transport</keyword>
<evidence type="ECO:0000256" key="14">
    <source>
        <dbReference type="ARBA" id="ARBA00023288"/>
    </source>
</evidence>
<keyword evidence="11" id="KW-0472">Membrane</keyword>
<dbReference type="EMBL" id="FTOR01000001">
    <property type="protein sequence ID" value="SIS67700.1"/>
    <property type="molecule type" value="Genomic_DNA"/>
</dbReference>
<evidence type="ECO:0000256" key="12">
    <source>
        <dbReference type="ARBA" id="ARBA00023139"/>
    </source>
</evidence>
<dbReference type="Proteomes" id="UP000186917">
    <property type="component" value="Unassembled WGS sequence"/>
</dbReference>
<accession>A0A173MP08</accession>
<keyword evidence="14" id="KW-0449">Lipoprotein</keyword>
<dbReference type="PROSITE" id="PS51257">
    <property type="entry name" value="PROKAR_LIPOPROTEIN"/>
    <property type="match status" value="1"/>
</dbReference>
<dbReference type="OrthoDB" id="662756at2"/>
<dbReference type="PANTHER" id="PTHR33619">
    <property type="entry name" value="POLYSACCHARIDE EXPORT PROTEIN GFCE-RELATED"/>
    <property type="match status" value="1"/>
</dbReference>
<dbReference type="GO" id="GO:0015159">
    <property type="term" value="F:polysaccharide transmembrane transporter activity"/>
    <property type="evidence" value="ECO:0007669"/>
    <property type="project" value="InterPro"/>
</dbReference>
<dbReference type="InterPro" id="IPR003715">
    <property type="entry name" value="Poly_export_N"/>
</dbReference>
<feature type="domain" description="Polysaccharide export protein N-terminal" evidence="16">
    <location>
        <begin position="49"/>
        <end position="151"/>
    </location>
</feature>
<gene>
    <name evidence="18" type="ORF">SAMN05421788_101573</name>
</gene>
<dbReference type="InterPro" id="IPR049712">
    <property type="entry name" value="Poly_export"/>
</dbReference>
<evidence type="ECO:0000313" key="19">
    <source>
        <dbReference type="Proteomes" id="UP000186917"/>
    </source>
</evidence>
<keyword evidence="10" id="KW-0626">Porin</keyword>
<evidence type="ECO:0000256" key="13">
    <source>
        <dbReference type="ARBA" id="ARBA00023237"/>
    </source>
</evidence>
<keyword evidence="5" id="KW-0762">Sugar transport</keyword>
<dbReference type="PANTHER" id="PTHR33619:SF3">
    <property type="entry name" value="POLYSACCHARIDE EXPORT PROTEIN GFCE-RELATED"/>
    <property type="match status" value="1"/>
</dbReference>
<name>A0A173MP08_9BACT</name>
<keyword evidence="6" id="KW-0812">Transmembrane</keyword>
<evidence type="ECO:0000256" key="10">
    <source>
        <dbReference type="ARBA" id="ARBA00023114"/>
    </source>
</evidence>
<evidence type="ECO:0000256" key="3">
    <source>
        <dbReference type="ARBA" id="ARBA00022448"/>
    </source>
</evidence>
<evidence type="ECO:0000256" key="15">
    <source>
        <dbReference type="SAM" id="SignalP"/>
    </source>
</evidence>
<keyword evidence="4" id="KW-1134">Transmembrane beta strand</keyword>
<dbReference type="RefSeq" id="WP_076375457.1">
    <property type="nucleotide sequence ID" value="NZ_AP017422.1"/>
</dbReference>
<evidence type="ECO:0000256" key="9">
    <source>
        <dbReference type="ARBA" id="ARBA00023065"/>
    </source>
</evidence>
<reference evidence="19" key="1">
    <citation type="submission" date="2017-01" db="EMBL/GenBank/DDBJ databases">
        <authorList>
            <person name="Varghese N."/>
            <person name="Submissions S."/>
        </authorList>
    </citation>
    <scope>NUCLEOTIDE SEQUENCE [LARGE SCALE GENOMIC DNA]</scope>
    <source>
        <strain evidence="19">DSM 21054</strain>
    </source>
</reference>
<evidence type="ECO:0000256" key="11">
    <source>
        <dbReference type="ARBA" id="ARBA00023136"/>
    </source>
</evidence>
<evidence type="ECO:0000256" key="8">
    <source>
        <dbReference type="ARBA" id="ARBA00023047"/>
    </source>
</evidence>
<dbReference type="GO" id="GO:0006811">
    <property type="term" value="P:monoatomic ion transport"/>
    <property type="evidence" value="ECO:0007669"/>
    <property type="project" value="UniProtKB-KW"/>
</dbReference>
<evidence type="ECO:0000256" key="5">
    <source>
        <dbReference type="ARBA" id="ARBA00022597"/>
    </source>
</evidence>
<keyword evidence="7 15" id="KW-0732">Signal</keyword>
<feature type="signal peptide" evidence="15">
    <location>
        <begin position="1"/>
        <end position="17"/>
    </location>
</feature>
<dbReference type="GO" id="GO:0046930">
    <property type="term" value="C:pore complex"/>
    <property type="evidence" value="ECO:0007669"/>
    <property type="project" value="UniProtKB-KW"/>
</dbReference>
<evidence type="ECO:0000259" key="17">
    <source>
        <dbReference type="Pfam" id="PF22461"/>
    </source>
</evidence>
<evidence type="ECO:0000259" key="16">
    <source>
        <dbReference type="Pfam" id="PF02563"/>
    </source>
</evidence>
<evidence type="ECO:0000256" key="6">
    <source>
        <dbReference type="ARBA" id="ARBA00022692"/>
    </source>
</evidence>
<evidence type="ECO:0000313" key="18">
    <source>
        <dbReference type="EMBL" id="SIS67700.1"/>
    </source>
</evidence>
<comment type="similarity">
    <text evidence="2">Belongs to the BexD/CtrA/VexA family.</text>
</comment>
<protein>
    <submittedName>
        <fullName evidence="18">Polysaccharide export outer membrane protein</fullName>
    </submittedName>
</protein>
<dbReference type="Pfam" id="PF02563">
    <property type="entry name" value="Poly_export"/>
    <property type="match status" value="1"/>
</dbReference>
<evidence type="ECO:0000256" key="1">
    <source>
        <dbReference type="ARBA" id="ARBA00004571"/>
    </source>
</evidence>
<evidence type="ECO:0000256" key="2">
    <source>
        <dbReference type="ARBA" id="ARBA00009450"/>
    </source>
</evidence>
<dbReference type="InterPro" id="IPR054765">
    <property type="entry name" value="SLBB_dom"/>
</dbReference>
<feature type="chain" id="PRO_5030023233" evidence="15">
    <location>
        <begin position="18"/>
        <end position="270"/>
    </location>
</feature>
<keyword evidence="19" id="KW-1185">Reference proteome</keyword>
<sequence>MKLSLVPSIAMCVMAMACSTTKYSTVPYFTDLPEKSTVDIKRVAFQAPVIQTDDLLNIVIQTADGTTATVLAATPAVLSVSNPALQSAASAQINNSMQPSVTSYLVNQYGDIELPMLGKIHVAGLTTVAAKDSIRGRASVHLNDPTVTVRFANFKINIMGEVSRPGTYVVPNEKISVLDALALAGDITVFGKKENVKIIRNLGDSSRVFILNLNETSSLQSASFYLKQNDVIYVEPGKTKLANLDGTKTRNFAIAASVLSVIIVLATRIN</sequence>
<proteinExistence type="inferred from homology"/>
<feature type="domain" description="SLBB" evidence="17">
    <location>
        <begin position="155"/>
        <end position="234"/>
    </location>
</feature>
<dbReference type="KEGG" id="fln:FLA_5179"/>
<dbReference type="AlphaFoldDB" id="A0A173MP08"/>
<evidence type="ECO:0000256" key="7">
    <source>
        <dbReference type="ARBA" id="ARBA00022729"/>
    </source>
</evidence>
<dbReference type="GO" id="GO:0015288">
    <property type="term" value="F:porin activity"/>
    <property type="evidence" value="ECO:0007669"/>
    <property type="project" value="UniProtKB-KW"/>
</dbReference>
<keyword evidence="12" id="KW-0564">Palmitate</keyword>
<comment type="subcellular location">
    <subcellularLocation>
        <location evidence="1">Cell outer membrane</location>
        <topology evidence="1">Multi-pass membrane protein</topology>
    </subcellularLocation>
</comment>
<organism evidence="18 19">
    <name type="scientific">Filimonas lacunae</name>
    <dbReference type="NCBI Taxonomy" id="477680"/>
    <lineage>
        <taxon>Bacteria</taxon>
        <taxon>Pseudomonadati</taxon>
        <taxon>Bacteroidota</taxon>
        <taxon>Chitinophagia</taxon>
        <taxon>Chitinophagales</taxon>
        <taxon>Chitinophagaceae</taxon>
        <taxon>Filimonas</taxon>
    </lineage>
</organism>
<dbReference type="Pfam" id="PF22461">
    <property type="entry name" value="SLBB_2"/>
    <property type="match status" value="1"/>
</dbReference>
<keyword evidence="8" id="KW-0625">Polysaccharide transport</keyword>
<keyword evidence="13" id="KW-0998">Cell outer membrane</keyword>
<dbReference type="GO" id="GO:0009279">
    <property type="term" value="C:cell outer membrane"/>
    <property type="evidence" value="ECO:0007669"/>
    <property type="project" value="UniProtKB-SubCell"/>
</dbReference>
<dbReference type="STRING" id="477680.SAMN05421788_101573"/>
<dbReference type="Gene3D" id="3.10.560.10">
    <property type="entry name" value="Outer membrane lipoprotein wza domain like"/>
    <property type="match status" value="1"/>
</dbReference>
<keyword evidence="3" id="KW-0813">Transport</keyword>